<dbReference type="Gene3D" id="3.40.1580.10">
    <property type="entry name" value="SMI1/KNR4-like"/>
    <property type="match status" value="1"/>
</dbReference>
<evidence type="ECO:0000313" key="2">
    <source>
        <dbReference type="EMBL" id="MEX6690182.1"/>
    </source>
</evidence>
<dbReference type="InterPro" id="IPR018958">
    <property type="entry name" value="Knr4/Smi1-like_dom"/>
</dbReference>
<name>A0ABV3ZJX6_9BACT</name>
<sequence length="70" mass="8100">MNWKAFLTDVSKTVINSDDLLKEFKEEPPLDWLGYAPVSEQDIQKHEARLQTTLPPSYKAFLKETNGFDN</sequence>
<keyword evidence="3" id="KW-1185">Reference proteome</keyword>
<dbReference type="InterPro" id="IPR037883">
    <property type="entry name" value="Knr4/Smi1-like_sf"/>
</dbReference>
<dbReference type="Pfam" id="PF09346">
    <property type="entry name" value="SMI1_KNR4"/>
    <property type="match status" value="1"/>
</dbReference>
<evidence type="ECO:0000259" key="1">
    <source>
        <dbReference type="Pfam" id="PF09346"/>
    </source>
</evidence>
<gene>
    <name evidence="2" type="ORF">QTN47_21915</name>
</gene>
<dbReference type="Proteomes" id="UP001560573">
    <property type="component" value="Unassembled WGS sequence"/>
</dbReference>
<dbReference type="RefSeq" id="WP_369331595.1">
    <property type="nucleotide sequence ID" value="NZ_JAULBC010000008.1"/>
</dbReference>
<comment type="caution">
    <text evidence="2">The sequence shown here is derived from an EMBL/GenBank/DDBJ whole genome shotgun (WGS) entry which is preliminary data.</text>
</comment>
<evidence type="ECO:0000313" key="3">
    <source>
        <dbReference type="Proteomes" id="UP001560573"/>
    </source>
</evidence>
<feature type="domain" description="Knr4/Smi1-like" evidence="1">
    <location>
        <begin position="37"/>
        <end position="67"/>
    </location>
</feature>
<dbReference type="EMBL" id="JAULBC010000008">
    <property type="protein sequence ID" value="MEX6690182.1"/>
    <property type="molecule type" value="Genomic_DNA"/>
</dbReference>
<dbReference type="SUPFAM" id="SSF160631">
    <property type="entry name" value="SMI1/KNR4-like"/>
    <property type="match status" value="1"/>
</dbReference>
<organism evidence="2 3">
    <name type="scientific">Danxiaibacter flavus</name>
    <dbReference type="NCBI Taxonomy" id="3049108"/>
    <lineage>
        <taxon>Bacteria</taxon>
        <taxon>Pseudomonadati</taxon>
        <taxon>Bacteroidota</taxon>
        <taxon>Chitinophagia</taxon>
        <taxon>Chitinophagales</taxon>
        <taxon>Chitinophagaceae</taxon>
        <taxon>Danxiaibacter</taxon>
    </lineage>
</organism>
<proteinExistence type="predicted"/>
<reference evidence="2 3" key="1">
    <citation type="submission" date="2023-07" db="EMBL/GenBank/DDBJ databases">
        <authorList>
            <person name="Lian W.-H."/>
        </authorList>
    </citation>
    <scope>NUCLEOTIDE SEQUENCE [LARGE SCALE GENOMIC DNA]</scope>
    <source>
        <strain evidence="2 3">SYSU DXS3180</strain>
    </source>
</reference>
<accession>A0ABV3ZJX6</accession>
<protein>
    <submittedName>
        <fullName evidence="2">SMI1/KNR4 family protein</fullName>
    </submittedName>
</protein>